<comment type="caution">
    <text evidence="2">The sequence shown here is derived from an EMBL/GenBank/DDBJ whole genome shotgun (WGS) entry which is preliminary data.</text>
</comment>
<dbReference type="Proteomes" id="UP000805841">
    <property type="component" value="Unassembled WGS sequence"/>
</dbReference>
<organism evidence="2 3">
    <name type="scientific">Pseudomonas typographi</name>
    <dbReference type="NCBI Taxonomy" id="2715964"/>
    <lineage>
        <taxon>Bacteria</taxon>
        <taxon>Pseudomonadati</taxon>
        <taxon>Pseudomonadota</taxon>
        <taxon>Gammaproteobacteria</taxon>
        <taxon>Pseudomonadales</taxon>
        <taxon>Pseudomonadaceae</taxon>
        <taxon>Pseudomonas</taxon>
    </lineage>
</organism>
<keyword evidence="1" id="KW-0732">Signal</keyword>
<evidence type="ECO:0000313" key="2">
    <source>
        <dbReference type="EMBL" id="MBD1598938.1"/>
    </source>
</evidence>
<accession>A0ABR7Z0I7</accession>
<evidence type="ECO:0000256" key="1">
    <source>
        <dbReference type="SAM" id="SignalP"/>
    </source>
</evidence>
<feature type="signal peptide" evidence="1">
    <location>
        <begin position="1"/>
        <end position="20"/>
    </location>
</feature>
<feature type="chain" id="PRO_5047013192" evidence="1">
    <location>
        <begin position="21"/>
        <end position="164"/>
    </location>
</feature>
<evidence type="ECO:0000313" key="3">
    <source>
        <dbReference type="Proteomes" id="UP000805841"/>
    </source>
</evidence>
<dbReference type="EMBL" id="JAAOCA010000009">
    <property type="protein sequence ID" value="MBD1598938.1"/>
    <property type="molecule type" value="Genomic_DNA"/>
</dbReference>
<name>A0ABR7Z0I7_9PSED</name>
<protein>
    <submittedName>
        <fullName evidence="2">FAD/FMN-containing dehydrogenase</fullName>
    </submittedName>
</protein>
<keyword evidence="3" id="KW-1185">Reference proteome</keyword>
<reference evidence="2 3" key="1">
    <citation type="journal article" date="2020" name="Insects">
        <title>Bacteria Belonging to Pseudomonas typographi sp. nov. from the Bark Beetle Ips typographus Have Genomic Potential to Aid in the Host Ecology.</title>
        <authorList>
            <person name="Peral-Aranega E."/>
            <person name="Saati-Santamaria Z."/>
            <person name="Kolarik M."/>
            <person name="Rivas R."/>
            <person name="Garcia-Fraile P."/>
        </authorList>
    </citation>
    <scope>NUCLEOTIDE SEQUENCE [LARGE SCALE GENOMIC DNA]</scope>
    <source>
        <strain evidence="2 3">CA3A</strain>
    </source>
</reference>
<sequence>MTLRHALTTCLLCLPLFGHAQGMGQPMAPWTLLDQFDQPYTFNADTHVLLVARSMAAARLVDAALKDQPGGYLEARHAAYVADIEHMPAMVAKVFAIPAMRSAKYRIMLDPQGRVASRYEGDRDTVQWLRVDAGRLAEARTFADAASLRAALEQAPAGQTVAAP</sequence>
<proteinExistence type="predicted"/>
<gene>
    <name evidence="2" type="ORF">HAQ05_09485</name>
</gene>